<protein>
    <submittedName>
        <fullName evidence="2">Uncharacterized protein</fullName>
    </submittedName>
</protein>
<proteinExistence type="predicted"/>
<organism evidence="2 3">
    <name type="scientific">Rotaria socialis</name>
    <dbReference type="NCBI Taxonomy" id="392032"/>
    <lineage>
        <taxon>Eukaryota</taxon>
        <taxon>Metazoa</taxon>
        <taxon>Spiralia</taxon>
        <taxon>Gnathifera</taxon>
        <taxon>Rotifera</taxon>
        <taxon>Eurotatoria</taxon>
        <taxon>Bdelloidea</taxon>
        <taxon>Philodinida</taxon>
        <taxon>Philodinidae</taxon>
        <taxon>Rotaria</taxon>
    </lineage>
</organism>
<evidence type="ECO:0000313" key="1">
    <source>
        <dbReference type="EMBL" id="CAF3154144.1"/>
    </source>
</evidence>
<dbReference type="EMBL" id="CAJOBP010004860">
    <property type="protein sequence ID" value="CAF4453328.1"/>
    <property type="molecule type" value="Genomic_DNA"/>
</dbReference>
<evidence type="ECO:0000313" key="2">
    <source>
        <dbReference type="EMBL" id="CAF4453328.1"/>
    </source>
</evidence>
<evidence type="ECO:0000313" key="3">
    <source>
        <dbReference type="Proteomes" id="UP000663873"/>
    </source>
</evidence>
<name>A0A820SM55_9BILA</name>
<keyword evidence="3" id="KW-1185">Reference proteome</keyword>
<comment type="caution">
    <text evidence="2">The sequence shown here is derived from an EMBL/GenBank/DDBJ whole genome shotgun (WGS) entry which is preliminary data.</text>
</comment>
<dbReference type="EMBL" id="CAJNXB010001278">
    <property type="protein sequence ID" value="CAF3154144.1"/>
    <property type="molecule type" value="Genomic_DNA"/>
</dbReference>
<sequence>MFMLGMIIMDHVLLNEPCYTFIVCNYSELILRINRVKPEHYQEDLLYFNRRYRSDEEQEQDNKLPDEELLNEIIQTNCQLNEPRDISVPLKAYFTKSSGVGQLFILIESTEKARAEF</sequence>
<dbReference type="Proteomes" id="UP000663873">
    <property type="component" value="Unassembled WGS sequence"/>
</dbReference>
<gene>
    <name evidence="1" type="ORF">TIS948_LOCUS9881</name>
    <name evidence="2" type="ORF">UJA718_LOCUS22943</name>
</gene>
<dbReference type="Proteomes" id="UP000663825">
    <property type="component" value="Unassembled WGS sequence"/>
</dbReference>
<dbReference type="AlphaFoldDB" id="A0A820SM55"/>
<dbReference type="OrthoDB" id="9980391at2759"/>
<reference evidence="2" key="1">
    <citation type="submission" date="2021-02" db="EMBL/GenBank/DDBJ databases">
        <authorList>
            <person name="Nowell W R."/>
        </authorList>
    </citation>
    <scope>NUCLEOTIDE SEQUENCE</scope>
</reference>
<accession>A0A820SM55</accession>